<dbReference type="OrthoDB" id="10371707at2759"/>
<feature type="transmembrane region" description="Helical" evidence="1">
    <location>
        <begin position="77"/>
        <end position="94"/>
    </location>
</feature>
<feature type="transmembrane region" description="Helical" evidence="1">
    <location>
        <begin position="7"/>
        <end position="30"/>
    </location>
</feature>
<feature type="transmembrane region" description="Helical" evidence="1">
    <location>
        <begin position="42"/>
        <end position="61"/>
    </location>
</feature>
<protein>
    <submittedName>
        <fullName evidence="2">Uncharacterized protein</fullName>
    </submittedName>
</protein>
<keyword evidence="1" id="KW-0812">Transmembrane</keyword>
<feature type="transmembrane region" description="Helical" evidence="1">
    <location>
        <begin position="114"/>
        <end position="133"/>
    </location>
</feature>
<comment type="caution">
    <text evidence="2">The sequence shown here is derived from an EMBL/GenBank/DDBJ whole genome shotgun (WGS) entry which is preliminary data.</text>
</comment>
<sequence length="163" mass="18422">MATPLNSLILSASVGPMLVLWFYFGYWLTIILQYNALNTSNWLASSFISFLIGIANTCAGMGKKSVREWFLENPLRFWRYFMIPFGVSSISITAGKRGEDEFFLIFPLESSKLITSLSIASSLVIFFTIARHVSIRICSSDKDEGFEERNYDGIKKGDDDNTI</sequence>
<keyword evidence="3" id="KW-1185">Reference proteome</keyword>
<evidence type="ECO:0000313" key="2">
    <source>
        <dbReference type="EMBL" id="GMI18248.1"/>
    </source>
</evidence>
<name>A0A9W7FUM3_9STRA</name>
<keyword evidence="1" id="KW-0472">Membrane</keyword>
<dbReference type="Proteomes" id="UP001165122">
    <property type="component" value="Unassembled WGS sequence"/>
</dbReference>
<evidence type="ECO:0000313" key="3">
    <source>
        <dbReference type="Proteomes" id="UP001165122"/>
    </source>
</evidence>
<dbReference type="EMBL" id="BRXW01000327">
    <property type="protein sequence ID" value="GMI18248.1"/>
    <property type="molecule type" value="Genomic_DNA"/>
</dbReference>
<evidence type="ECO:0000256" key="1">
    <source>
        <dbReference type="SAM" id="Phobius"/>
    </source>
</evidence>
<reference evidence="3" key="1">
    <citation type="journal article" date="2023" name="Commun. Biol.">
        <title>Genome analysis of Parmales, the sister group of diatoms, reveals the evolutionary specialization of diatoms from phago-mixotrophs to photoautotrophs.</title>
        <authorList>
            <person name="Ban H."/>
            <person name="Sato S."/>
            <person name="Yoshikawa S."/>
            <person name="Yamada K."/>
            <person name="Nakamura Y."/>
            <person name="Ichinomiya M."/>
            <person name="Sato N."/>
            <person name="Blanc-Mathieu R."/>
            <person name="Endo H."/>
            <person name="Kuwata A."/>
            <person name="Ogata H."/>
        </authorList>
    </citation>
    <scope>NUCLEOTIDE SEQUENCE [LARGE SCALE GENOMIC DNA]</scope>
    <source>
        <strain evidence="3">NIES 3700</strain>
    </source>
</reference>
<organism evidence="2 3">
    <name type="scientific">Triparma laevis f. longispina</name>
    <dbReference type="NCBI Taxonomy" id="1714387"/>
    <lineage>
        <taxon>Eukaryota</taxon>
        <taxon>Sar</taxon>
        <taxon>Stramenopiles</taxon>
        <taxon>Ochrophyta</taxon>
        <taxon>Bolidophyceae</taxon>
        <taxon>Parmales</taxon>
        <taxon>Triparmaceae</taxon>
        <taxon>Triparma</taxon>
    </lineage>
</organism>
<dbReference type="AlphaFoldDB" id="A0A9W7FUM3"/>
<gene>
    <name evidence="2" type="ORF">TrLO_g7056</name>
</gene>
<accession>A0A9W7FUM3</accession>
<proteinExistence type="predicted"/>
<keyword evidence="1" id="KW-1133">Transmembrane helix</keyword>